<proteinExistence type="predicted"/>
<reference evidence="3 4" key="1">
    <citation type="submission" date="2020-04" db="EMBL/GenBank/DDBJ databases">
        <authorList>
            <person name="Basu S."/>
            <person name="Maruthanayagam V."/>
            <person name="Chakraborty S."/>
            <person name="Pramanik A."/>
            <person name="Mukherjee J."/>
            <person name="Brink B."/>
        </authorList>
    </citation>
    <scope>NUCLEOTIDE SEQUENCE [LARGE SCALE GENOMIC DNA]</scope>
    <source>
        <strain evidence="3 4">AP17</strain>
    </source>
</reference>
<gene>
    <name evidence="3" type="ORF">HCG48_24740</name>
</gene>
<keyword evidence="3" id="KW-0378">Hydrolase</keyword>
<evidence type="ECO:0000313" key="4">
    <source>
        <dbReference type="Proteomes" id="UP000500857"/>
    </source>
</evidence>
<sequence>MADTESQSIYRNLAYYSECFSNLQVYLGKALNKPILILSVIDLIAQDIIQENRIFITDELIESFRKYWEILEKGKFKSSDFALPFFHLKNETGKFWHLKFSDRYEGGRPQSIPKIKHDVDFASLDDELFSILEDPESRTELIDVLVDTWFSAKQNKLEEILNINQELQDYVSEQEDSKNLQLENERDRQEKKYSFRRSLIRDAFFRKSIIHIYDYRCALCRLKVMRSLSQTIVDGAHIKPYGRFYDNKINNGLSLCKNHHWAFDKGWFSIDDDYKIIVTNDLQEDSPYARPISDFVGEAIILPNSQKYFPSLDALSWHRVNIFKS</sequence>
<dbReference type="GO" id="GO:0004519">
    <property type="term" value="F:endonuclease activity"/>
    <property type="evidence" value="ECO:0007669"/>
    <property type="project" value="UniProtKB-KW"/>
</dbReference>
<dbReference type="REBASE" id="396168">
    <property type="entry name" value="OspAP17ORF24740P"/>
</dbReference>
<dbReference type="Proteomes" id="UP000500857">
    <property type="component" value="Chromosome"/>
</dbReference>
<evidence type="ECO:0000256" key="1">
    <source>
        <dbReference type="SAM" id="Coils"/>
    </source>
</evidence>
<name>A0A6H1U3G6_9CYAN</name>
<dbReference type="AlphaFoldDB" id="A0A6H1U3G6"/>
<keyword evidence="1" id="KW-0175">Coiled coil</keyword>
<evidence type="ECO:0000313" key="3">
    <source>
        <dbReference type="EMBL" id="QIZ73412.1"/>
    </source>
</evidence>
<organism evidence="3 4">
    <name type="scientific">Oxynema aestuarii AP17</name>
    <dbReference type="NCBI Taxonomy" id="2064643"/>
    <lineage>
        <taxon>Bacteria</taxon>
        <taxon>Bacillati</taxon>
        <taxon>Cyanobacteriota</taxon>
        <taxon>Cyanophyceae</taxon>
        <taxon>Oscillatoriophycideae</taxon>
        <taxon>Oscillatoriales</taxon>
        <taxon>Oscillatoriaceae</taxon>
        <taxon>Oxynema</taxon>
        <taxon>Oxynema aestuarii</taxon>
    </lineage>
</organism>
<keyword evidence="4" id="KW-1185">Reference proteome</keyword>
<feature type="domain" description="HNH nuclease" evidence="2">
    <location>
        <begin position="217"/>
        <end position="271"/>
    </location>
</feature>
<dbReference type="PIRSF" id="PIRSF030850">
    <property type="entry name" value="UCP030850"/>
    <property type="match status" value="1"/>
</dbReference>
<dbReference type="EMBL" id="CP051167">
    <property type="protein sequence ID" value="QIZ73412.1"/>
    <property type="molecule type" value="Genomic_DNA"/>
</dbReference>
<feature type="coiled-coil region" evidence="1">
    <location>
        <begin position="153"/>
        <end position="192"/>
    </location>
</feature>
<dbReference type="RefSeq" id="WP_168571558.1">
    <property type="nucleotide sequence ID" value="NZ_CP051167.1"/>
</dbReference>
<dbReference type="KEGG" id="oxy:HCG48_24740"/>
<evidence type="ECO:0000259" key="2">
    <source>
        <dbReference type="Pfam" id="PF13391"/>
    </source>
</evidence>
<dbReference type="Pfam" id="PF13391">
    <property type="entry name" value="HNH_2"/>
    <property type="match status" value="1"/>
</dbReference>
<accession>A0A6H1U3G6</accession>
<protein>
    <submittedName>
        <fullName evidence="3">HNH endonuclease</fullName>
    </submittedName>
</protein>
<keyword evidence="3" id="KW-0540">Nuclease</keyword>
<keyword evidence="3" id="KW-0255">Endonuclease</keyword>
<dbReference type="InterPro" id="IPR011396">
    <property type="entry name" value="PT_DNA_restrict"/>
</dbReference>
<dbReference type="InterPro" id="IPR003615">
    <property type="entry name" value="HNH_nuc"/>
</dbReference>